<proteinExistence type="predicted"/>
<dbReference type="EMBL" id="CM055755">
    <property type="protein sequence ID" value="KAJ7990549.1"/>
    <property type="molecule type" value="Genomic_DNA"/>
</dbReference>
<keyword evidence="2" id="KW-1185">Reference proteome</keyword>
<reference evidence="1" key="1">
    <citation type="submission" date="2021-05" db="EMBL/GenBank/DDBJ databases">
        <authorList>
            <person name="Pan Q."/>
            <person name="Jouanno E."/>
            <person name="Zahm M."/>
            <person name="Klopp C."/>
            <person name="Cabau C."/>
            <person name="Louis A."/>
            <person name="Berthelot C."/>
            <person name="Parey E."/>
            <person name="Roest Crollius H."/>
            <person name="Montfort J."/>
            <person name="Robinson-Rechavi M."/>
            <person name="Bouchez O."/>
            <person name="Lampietro C."/>
            <person name="Lopez Roques C."/>
            <person name="Donnadieu C."/>
            <person name="Postlethwait J."/>
            <person name="Bobe J."/>
            <person name="Dillon D."/>
            <person name="Chandos A."/>
            <person name="von Hippel F."/>
            <person name="Guiguen Y."/>
        </authorList>
    </citation>
    <scope>NUCLEOTIDE SEQUENCE</scope>
    <source>
        <strain evidence="1">YG-Jan2019</strain>
    </source>
</reference>
<gene>
    <name evidence="1" type="ORF">DPEC_G00301500</name>
</gene>
<organism evidence="1 2">
    <name type="scientific">Dallia pectoralis</name>
    <name type="common">Alaska blackfish</name>
    <dbReference type="NCBI Taxonomy" id="75939"/>
    <lineage>
        <taxon>Eukaryota</taxon>
        <taxon>Metazoa</taxon>
        <taxon>Chordata</taxon>
        <taxon>Craniata</taxon>
        <taxon>Vertebrata</taxon>
        <taxon>Euteleostomi</taxon>
        <taxon>Actinopterygii</taxon>
        <taxon>Neopterygii</taxon>
        <taxon>Teleostei</taxon>
        <taxon>Protacanthopterygii</taxon>
        <taxon>Esociformes</taxon>
        <taxon>Umbridae</taxon>
        <taxon>Dallia</taxon>
    </lineage>
</organism>
<sequence length="106" mass="11483">MEFGLVQNASTRVYNTLIDSALHLSPSAPPWTALNTVITRPLAGQGQRDVSPDPGRSNPDGVGLAKHPPSRPSSFKHLLWKTARSGAPRRGMETGTGTRDQQDHRC</sequence>
<accession>A0ACC2FGR0</accession>
<comment type="caution">
    <text evidence="1">The sequence shown here is derived from an EMBL/GenBank/DDBJ whole genome shotgun (WGS) entry which is preliminary data.</text>
</comment>
<name>A0ACC2FGR0_DALPE</name>
<dbReference type="Proteomes" id="UP001157502">
    <property type="component" value="Chromosome 28"/>
</dbReference>
<evidence type="ECO:0000313" key="1">
    <source>
        <dbReference type="EMBL" id="KAJ7990549.1"/>
    </source>
</evidence>
<protein>
    <submittedName>
        <fullName evidence="1">Uncharacterized protein</fullName>
    </submittedName>
</protein>
<evidence type="ECO:0000313" key="2">
    <source>
        <dbReference type="Proteomes" id="UP001157502"/>
    </source>
</evidence>